<feature type="transmembrane region" description="Helical" evidence="14">
    <location>
        <begin position="21"/>
        <end position="41"/>
    </location>
</feature>
<comment type="caution">
    <text evidence="16">The sequence shown here is derived from an EMBL/GenBank/DDBJ whole genome shotgun (WGS) entry which is preliminary data.</text>
</comment>
<evidence type="ECO:0000256" key="11">
    <source>
        <dbReference type="ARBA" id="ARBA00023098"/>
    </source>
</evidence>
<keyword evidence="17" id="KW-1185">Reference proteome</keyword>
<dbReference type="PANTHER" id="PTHR12863">
    <property type="entry name" value="FATTY ACID HYDROXYLASE"/>
    <property type="match status" value="1"/>
</dbReference>
<reference evidence="16 17" key="1">
    <citation type="journal article" date="2016" name="PLoS ONE">
        <title>Whole-Genome Sequence Analysis of Bombella intestini LMG 28161T, a Novel Acetic Acid Bacterium Isolated from the Crop of a Red-Tailed Bumble Bee, Bombus lapidarius.</title>
        <authorList>
            <person name="Li L."/>
            <person name="Illeghems K."/>
            <person name="Van Kerrebroeck S."/>
            <person name="Borremans W."/>
            <person name="Cleenwerck I."/>
            <person name="Smagghe G."/>
            <person name="De Vuyst L."/>
            <person name="Vandamme P."/>
        </authorList>
    </citation>
    <scope>NUCLEOTIDE SEQUENCE [LARGE SCALE GENOMIC DNA]</scope>
    <source>
        <strain evidence="16 17">R-52487</strain>
    </source>
</reference>
<evidence type="ECO:0000256" key="3">
    <source>
        <dbReference type="ARBA" id="ARBA00022516"/>
    </source>
</evidence>
<dbReference type="InterPro" id="IPR014430">
    <property type="entry name" value="Scs7"/>
</dbReference>
<keyword evidence="3" id="KW-0444">Lipid biosynthesis</keyword>
<keyword evidence="6" id="KW-0256">Endoplasmic reticulum</keyword>
<dbReference type="InterPro" id="IPR006694">
    <property type="entry name" value="Fatty_acid_hydroxylase"/>
</dbReference>
<evidence type="ECO:0000256" key="7">
    <source>
        <dbReference type="ARBA" id="ARBA00022832"/>
    </source>
</evidence>
<keyword evidence="5" id="KW-0479">Metal-binding</keyword>
<dbReference type="EMBL" id="JATM01000001">
    <property type="protein sequence ID" value="OOL19651.1"/>
    <property type="molecule type" value="Genomic_DNA"/>
</dbReference>
<evidence type="ECO:0000256" key="10">
    <source>
        <dbReference type="ARBA" id="ARBA00023002"/>
    </source>
</evidence>
<dbReference type="PANTHER" id="PTHR12863:SF1">
    <property type="entry name" value="FATTY ACID 2-HYDROXYLASE"/>
    <property type="match status" value="1"/>
</dbReference>
<keyword evidence="12 14" id="KW-0472">Membrane</keyword>
<dbReference type="STRING" id="1539051.AL01_01390"/>
<comment type="cofactor">
    <cofactor evidence="1">
        <name>Zn(2+)</name>
        <dbReference type="ChEBI" id="CHEBI:29105"/>
    </cofactor>
</comment>
<keyword evidence="4 14" id="KW-0812">Transmembrane</keyword>
<evidence type="ECO:0000256" key="6">
    <source>
        <dbReference type="ARBA" id="ARBA00022824"/>
    </source>
</evidence>
<proteinExistence type="predicted"/>
<dbReference type="GO" id="GO:0006633">
    <property type="term" value="P:fatty acid biosynthetic process"/>
    <property type="evidence" value="ECO:0007669"/>
    <property type="project" value="UniProtKB-KW"/>
</dbReference>
<evidence type="ECO:0000256" key="12">
    <source>
        <dbReference type="ARBA" id="ARBA00023136"/>
    </source>
</evidence>
<dbReference type="GO" id="GO:0080132">
    <property type="term" value="F:fatty acid 2-hydroxylase activity"/>
    <property type="evidence" value="ECO:0007669"/>
    <property type="project" value="InterPro"/>
</dbReference>
<dbReference type="GO" id="GO:0016020">
    <property type="term" value="C:membrane"/>
    <property type="evidence" value="ECO:0007669"/>
    <property type="project" value="InterPro"/>
</dbReference>
<keyword evidence="10" id="KW-0560">Oxidoreductase</keyword>
<evidence type="ECO:0000259" key="15">
    <source>
        <dbReference type="Pfam" id="PF04116"/>
    </source>
</evidence>
<protein>
    <recommendedName>
        <fullName evidence="15">Fatty acid hydroxylase domain-containing protein</fullName>
    </recommendedName>
</protein>
<organism evidence="16 17">
    <name type="scientific">Bombella intestini</name>
    <dbReference type="NCBI Taxonomy" id="1539051"/>
    <lineage>
        <taxon>Bacteria</taxon>
        <taxon>Pseudomonadati</taxon>
        <taxon>Pseudomonadota</taxon>
        <taxon>Alphaproteobacteria</taxon>
        <taxon>Acetobacterales</taxon>
        <taxon>Acetobacteraceae</taxon>
        <taxon>Bombella</taxon>
    </lineage>
</organism>
<evidence type="ECO:0000256" key="8">
    <source>
        <dbReference type="ARBA" id="ARBA00022833"/>
    </source>
</evidence>
<sequence length="201" mass="24230">MSGKAPPVRIFKKDWMEAFTLISFRQFLIYCFFFEVVLLYANYKSFDNPGKKILFLFSGFVLWFFAEYVLHRFVFHFISERKSIQRLVYIFHGNHHIQPNHPYRTLMPIVVTLPIALLIWAISVYGAGFSLGSSFFMGFFSGYVLYDTIHYATHNFNMKMFPLNIWKRHHLLHHYRTEEHNYSISLPWLDTLFRTRYKKNK</sequence>
<dbReference type="GO" id="GO:0005506">
    <property type="term" value="F:iron ion binding"/>
    <property type="evidence" value="ECO:0007669"/>
    <property type="project" value="InterPro"/>
</dbReference>
<accession>A0A1S8GRJ2</accession>
<keyword evidence="13" id="KW-0275">Fatty acid biosynthesis</keyword>
<name>A0A1S8GRJ2_9PROT</name>
<dbReference type="Pfam" id="PF04116">
    <property type="entry name" value="FA_hydroxylase"/>
    <property type="match status" value="1"/>
</dbReference>
<evidence type="ECO:0000256" key="2">
    <source>
        <dbReference type="ARBA" id="ARBA00004477"/>
    </source>
</evidence>
<keyword evidence="8" id="KW-0862">Zinc</keyword>
<keyword evidence="9 14" id="KW-1133">Transmembrane helix</keyword>
<evidence type="ECO:0000313" key="16">
    <source>
        <dbReference type="EMBL" id="OOL19651.1"/>
    </source>
</evidence>
<dbReference type="AlphaFoldDB" id="A0A1S8GRJ2"/>
<evidence type="ECO:0000313" key="17">
    <source>
        <dbReference type="Proteomes" id="UP000200980"/>
    </source>
</evidence>
<evidence type="ECO:0000256" key="13">
    <source>
        <dbReference type="ARBA" id="ARBA00023160"/>
    </source>
</evidence>
<feature type="transmembrane region" description="Helical" evidence="14">
    <location>
        <begin position="106"/>
        <end position="128"/>
    </location>
</feature>
<comment type="subcellular location">
    <subcellularLocation>
        <location evidence="2">Endoplasmic reticulum membrane</location>
        <topology evidence="2">Multi-pass membrane protein</topology>
    </subcellularLocation>
</comment>
<gene>
    <name evidence="16" type="ORF">AL01_01390</name>
</gene>
<dbReference type="Proteomes" id="UP000200980">
    <property type="component" value="Unassembled WGS sequence"/>
</dbReference>
<evidence type="ECO:0000256" key="9">
    <source>
        <dbReference type="ARBA" id="ARBA00022989"/>
    </source>
</evidence>
<feature type="transmembrane region" description="Helical" evidence="14">
    <location>
        <begin position="134"/>
        <end position="153"/>
    </location>
</feature>
<evidence type="ECO:0000256" key="5">
    <source>
        <dbReference type="ARBA" id="ARBA00022723"/>
    </source>
</evidence>
<feature type="domain" description="Fatty acid hydroxylase" evidence="15">
    <location>
        <begin position="58"/>
        <end position="195"/>
    </location>
</feature>
<evidence type="ECO:0000256" key="1">
    <source>
        <dbReference type="ARBA" id="ARBA00001947"/>
    </source>
</evidence>
<keyword evidence="11" id="KW-0443">Lipid metabolism</keyword>
<feature type="transmembrane region" description="Helical" evidence="14">
    <location>
        <begin position="53"/>
        <end position="75"/>
    </location>
</feature>
<keyword evidence="7" id="KW-0276">Fatty acid metabolism</keyword>
<evidence type="ECO:0000256" key="14">
    <source>
        <dbReference type="SAM" id="Phobius"/>
    </source>
</evidence>
<evidence type="ECO:0000256" key="4">
    <source>
        <dbReference type="ARBA" id="ARBA00022692"/>
    </source>
</evidence>